<gene>
    <name evidence="6" type="primary">echA8_4</name>
    <name evidence="6" type="ORF">NCTC10526_02110</name>
</gene>
<dbReference type="EMBL" id="UGVC01000001">
    <property type="protein sequence ID" value="SUD91740.1"/>
    <property type="molecule type" value="Genomic_DNA"/>
</dbReference>
<protein>
    <recommendedName>
        <fullName evidence="2">3-hydroxyisobutyryl-CoA hydrolase</fullName>
        <ecNumber evidence="2">3.1.2.4</ecNumber>
    </recommendedName>
</protein>
<dbReference type="CDD" id="cd06558">
    <property type="entry name" value="crotonase-like"/>
    <property type="match status" value="1"/>
</dbReference>
<keyword evidence="4" id="KW-1133">Transmembrane helix</keyword>
<dbReference type="GO" id="GO:0003860">
    <property type="term" value="F:3-hydroxyisobutyryl-CoA hydrolase activity"/>
    <property type="evidence" value="ECO:0007669"/>
    <property type="project" value="UniProtKB-EC"/>
</dbReference>
<dbReference type="Pfam" id="PF16113">
    <property type="entry name" value="ECH_2"/>
    <property type="match status" value="1"/>
</dbReference>
<keyword evidence="3" id="KW-0378">Hydrolase</keyword>
<evidence type="ECO:0000256" key="2">
    <source>
        <dbReference type="ARBA" id="ARBA00011915"/>
    </source>
</evidence>
<dbReference type="SUPFAM" id="SSF52096">
    <property type="entry name" value="ClpP/crotonase"/>
    <property type="match status" value="1"/>
</dbReference>
<dbReference type="Proteomes" id="UP000254123">
    <property type="component" value="Unassembled WGS sequence"/>
</dbReference>
<feature type="domain" description="Enoyl-CoA hydratase/isomerase" evidence="5">
    <location>
        <begin position="38"/>
        <end position="378"/>
    </location>
</feature>
<dbReference type="EC" id="3.1.2.4" evidence="2"/>
<dbReference type="InterPro" id="IPR045004">
    <property type="entry name" value="ECH_dom"/>
</dbReference>
<accession>A0A379LMC8</accession>
<evidence type="ECO:0000256" key="4">
    <source>
        <dbReference type="SAM" id="Phobius"/>
    </source>
</evidence>
<reference evidence="6 7" key="1">
    <citation type="submission" date="2018-06" db="EMBL/GenBank/DDBJ databases">
        <authorList>
            <consortium name="Pathogen Informatics"/>
            <person name="Doyle S."/>
        </authorList>
    </citation>
    <scope>NUCLEOTIDE SEQUENCE [LARGE SCALE GENOMIC DNA]</scope>
    <source>
        <strain evidence="6 7">NCTC10526</strain>
    </source>
</reference>
<evidence type="ECO:0000259" key="5">
    <source>
        <dbReference type="Pfam" id="PF16113"/>
    </source>
</evidence>
<dbReference type="AlphaFoldDB" id="A0A379LMC8"/>
<keyword evidence="7" id="KW-1185">Reference proteome</keyword>
<comment type="catalytic activity">
    <reaction evidence="1">
        <text>3-hydroxy-2-methylpropanoyl-CoA + H2O = 3-hydroxy-2-methylpropanoate + CoA + H(+)</text>
        <dbReference type="Rhea" id="RHEA:20888"/>
        <dbReference type="ChEBI" id="CHEBI:11805"/>
        <dbReference type="ChEBI" id="CHEBI:15377"/>
        <dbReference type="ChEBI" id="CHEBI:15378"/>
        <dbReference type="ChEBI" id="CHEBI:57287"/>
        <dbReference type="ChEBI" id="CHEBI:57340"/>
        <dbReference type="EC" id="3.1.2.4"/>
    </reaction>
</comment>
<dbReference type="InterPro" id="IPR029045">
    <property type="entry name" value="ClpP/crotonase-like_dom_sf"/>
</dbReference>
<dbReference type="PANTHER" id="PTHR43176">
    <property type="entry name" value="3-HYDROXYISOBUTYRYL-COA HYDROLASE-RELATED"/>
    <property type="match status" value="1"/>
</dbReference>
<dbReference type="PANTHER" id="PTHR43176:SF3">
    <property type="entry name" value="3-HYDROXYISOBUTYRYL-COA HYDROLASE, MITOCHONDRIAL"/>
    <property type="match status" value="1"/>
</dbReference>
<dbReference type="GO" id="GO:0005829">
    <property type="term" value="C:cytosol"/>
    <property type="evidence" value="ECO:0007669"/>
    <property type="project" value="TreeGrafter"/>
</dbReference>
<evidence type="ECO:0000256" key="3">
    <source>
        <dbReference type="ARBA" id="ARBA00022801"/>
    </source>
</evidence>
<keyword evidence="4" id="KW-0812">Transmembrane</keyword>
<keyword evidence="6" id="KW-0456">Lyase</keyword>
<dbReference type="STRING" id="1123034.GCA_000685805_01669"/>
<evidence type="ECO:0000256" key="1">
    <source>
        <dbReference type="ARBA" id="ARBA00001709"/>
    </source>
</evidence>
<dbReference type="NCBIfam" id="NF004127">
    <property type="entry name" value="PRK05617.1"/>
    <property type="match status" value="1"/>
</dbReference>
<evidence type="ECO:0000313" key="6">
    <source>
        <dbReference type="EMBL" id="SUD91740.1"/>
    </source>
</evidence>
<sequence length="422" mass="46154">MIDNKVTDMTNSTTPNTASTEPCVLFATHNTDSGHVIGEMTLNSPKSLNALSVDMCQLMSEQLTQWQNDDKVVAILLRGSGDKAFCAGGDIRKLYDSMLDNPPLPNPYATEFFGSEYALYRQMHFYNKPIILWGNGIIMGGGMGLMAACSHRIVTETTKFAMPEISIGLFPDASGSWFLQRMPAKTGLFLGLTGALCNGNDAQFASLAEYALPSDSYSQVIQALSKVDWATGSNTHGVTSNASHLTSHCLATLSQDTPIDIAPSKLAEHWQTIKELMVSGGLKEIDALLQDDEAIAKLDPKFAADKWAQRALATYRAGCPVTAALTYELYHRVKDYSLEQILYLEANVAVHCANNPDFKEGVRALLIDKDKNPNWSRTLEACLDDEGSRYIASHFDNPYPAGEHIFADWLGLDSFAAQSLTS</sequence>
<dbReference type="InterPro" id="IPR032259">
    <property type="entry name" value="HIBYL-CoA-H"/>
</dbReference>
<dbReference type="GO" id="GO:0006574">
    <property type="term" value="P:L-valine catabolic process"/>
    <property type="evidence" value="ECO:0007669"/>
    <property type="project" value="TreeGrafter"/>
</dbReference>
<keyword evidence="4" id="KW-0472">Membrane</keyword>
<dbReference type="GO" id="GO:0016829">
    <property type="term" value="F:lyase activity"/>
    <property type="evidence" value="ECO:0007669"/>
    <property type="project" value="UniProtKB-KW"/>
</dbReference>
<evidence type="ECO:0000313" key="7">
    <source>
        <dbReference type="Proteomes" id="UP000254123"/>
    </source>
</evidence>
<organism evidence="6 7">
    <name type="scientific">Psychrobacter phenylpyruvicus</name>
    <dbReference type="NCBI Taxonomy" id="29432"/>
    <lineage>
        <taxon>Bacteria</taxon>
        <taxon>Pseudomonadati</taxon>
        <taxon>Pseudomonadota</taxon>
        <taxon>Gammaproteobacteria</taxon>
        <taxon>Moraxellales</taxon>
        <taxon>Moraxellaceae</taxon>
        <taxon>Psychrobacter</taxon>
    </lineage>
</organism>
<feature type="transmembrane region" description="Helical" evidence="4">
    <location>
        <begin position="130"/>
        <end position="148"/>
    </location>
</feature>
<name>A0A379LMC8_9GAMM</name>
<dbReference type="Gene3D" id="3.90.226.10">
    <property type="entry name" value="2-enoyl-CoA Hydratase, Chain A, domain 1"/>
    <property type="match status" value="1"/>
</dbReference>
<proteinExistence type="predicted"/>